<dbReference type="EMBL" id="AHBZ03000022">
    <property type="protein sequence ID" value="KAF7768969.1"/>
    <property type="molecule type" value="Genomic_DNA"/>
</dbReference>
<organism evidence="1 2">
    <name type="scientific">Pseudoalteromonas citrea</name>
    <dbReference type="NCBI Taxonomy" id="43655"/>
    <lineage>
        <taxon>Bacteria</taxon>
        <taxon>Pseudomonadati</taxon>
        <taxon>Pseudomonadota</taxon>
        <taxon>Gammaproteobacteria</taxon>
        <taxon>Alteromonadales</taxon>
        <taxon>Pseudoalteromonadaceae</taxon>
        <taxon>Pseudoalteromonas</taxon>
    </lineage>
</organism>
<dbReference type="AlphaFoldDB" id="A0AAD4AH04"/>
<comment type="caution">
    <text evidence="1">The sequence shown here is derived from an EMBL/GenBank/DDBJ whole genome shotgun (WGS) entry which is preliminary data.</text>
</comment>
<proteinExistence type="predicted"/>
<name>A0AAD4AH04_9GAMM</name>
<sequence>MYVLVIYLLQYFIKGEIKKAYLKTSNDNKKRHKQGAFLYRGSIFRVERGIYKISVSSIPTPNR</sequence>
<dbReference type="Proteomes" id="UP000016487">
    <property type="component" value="Unassembled WGS sequence"/>
</dbReference>
<gene>
    <name evidence="1" type="ORF">PCIT_a3506</name>
</gene>
<protein>
    <submittedName>
        <fullName evidence="1">Uncharacterized protein</fullName>
    </submittedName>
</protein>
<evidence type="ECO:0000313" key="2">
    <source>
        <dbReference type="Proteomes" id="UP000016487"/>
    </source>
</evidence>
<reference evidence="1" key="2">
    <citation type="submission" date="2015-03" db="EMBL/GenBank/DDBJ databases">
        <title>Genome sequence of Pseudoalteromonas citrea.</title>
        <authorList>
            <person name="Xie B.-B."/>
            <person name="Rong J.-C."/>
            <person name="Qin Q.-L."/>
            <person name="Zhang Y.-Z."/>
        </authorList>
    </citation>
    <scope>NUCLEOTIDE SEQUENCE</scope>
    <source>
        <strain evidence="1">DSM 8771</strain>
    </source>
</reference>
<accession>A0AAD4AH04</accession>
<evidence type="ECO:0000313" key="1">
    <source>
        <dbReference type="EMBL" id="KAF7768969.1"/>
    </source>
</evidence>
<reference evidence="1" key="1">
    <citation type="journal article" date="2012" name="J. Bacteriol.">
        <title>Genome sequences of type strains of seven species of the marine bacterium Pseudoalteromonas.</title>
        <authorList>
            <person name="Xie B.B."/>
            <person name="Shu Y.L."/>
            <person name="Qin Q.L."/>
            <person name="Rong J.C."/>
            <person name="Zhang X.Y."/>
            <person name="Chen X.L."/>
            <person name="Shi M."/>
            <person name="He H.L."/>
            <person name="Zhou B.C."/>
            <person name="Zhang Y.Z."/>
        </authorList>
    </citation>
    <scope>NUCLEOTIDE SEQUENCE</scope>
    <source>
        <strain evidence="1">DSM 8771</strain>
    </source>
</reference>